<keyword evidence="1" id="KW-0614">Plasmid</keyword>
<reference evidence="1 2" key="1">
    <citation type="submission" date="2019-04" db="EMBL/GenBank/DDBJ databases">
        <title>Complete genome sequences of Canadian Typhimurium and I 1,4,[5],12:i:-.</title>
        <authorList>
            <person name="Schonfeld J."/>
            <person name="Clark C."/>
            <person name="Johnson R."/>
            <person name="Labbe G."/>
            <person name="Liu K."/>
            <person name="Robertson J."/>
            <person name="Nash J.H.E."/>
        </authorList>
    </citation>
    <scope>NUCLEOTIDE SEQUENCE [LARGE SCALE GENOMIC DNA]</scope>
    <source>
        <strain evidence="2">84833166</strain>
        <plasmid evidence="1 2">p08-4425.1</plasmid>
    </source>
</reference>
<dbReference type="Proteomes" id="UP000297386">
    <property type="component" value="Plasmid p08-4425.1"/>
</dbReference>
<dbReference type="InterPro" id="IPR036397">
    <property type="entry name" value="RNaseH_sf"/>
</dbReference>
<dbReference type="Gene3D" id="3.30.420.10">
    <property type="entry name" value="Ribonuclease H-like superfamily/Ribonuclease H"/>
    <property type="match status" value="1"/>
</dbReference>
<accession>A0A4P7Y0C6</accession>
<protein>
    <submittedName>
        <fullName evidence="1">Transposase</fullName>
    </submittedName>
</protein>
<dbReference type="SUPFAM" id="SSF53098">
    <property type="entry name" value="Ribonuclease H-like"/>
    <property type="match status" value="1"/>
</dbReference>
<sequence>MDIIRNSVWQSHDSDVLSDGLYRVLDFDRDTDLLILFEIKKERTSKPIPFSLSQFTYGVDSQRITHKKYTPPSYMLIDERKINNEDRKRRDVNYKIIKELVEDKIFVFDYAIHKKSHLLTEYSRKKQIPQRTIRTLLTLYWKHGQDIYALLPAYPNCGAAGKSRIRHEVKLGNAKKNRVLPNIRSKVYILNEGDIENIKKSLTRFHYKTHGETIKKTLVRHIELYFKDEIKKANAENRAPYIPSLKQFTYWNRKLFSKEFSINKKNSKKEIALKMRGLLGSAANTTVLPGDVFEIDSTVADVHLVSSLNRRKVIGRPTIYTVVDRASRMIVGLHVSLYHASWRAARQALANCFMPKKEYCRIFGVSINEDEWPCSHIPLTLMCDNGEMIGLKPQDKMTPLTKLEFAPVGRGDRKSIVERCFGILNDEAIHELTGATRRGKIVKGEPTPQSRACLTIQEVTSVLIREILAHNQRTYEELAYINPLLIEHDLIISPKNSWMISVKQGRFSGRVVTADEVIARLLIPVTANITAGGIQYNNLFYECDPDIASAARVFGRTSCEARIDDNCVDYLYVRFDKNSVFRKHYLLKKRDVFKGKAHLDTDVMADWVDTQKEINAFTLNVFNNSKVKDKINRQGIERLNDISDPRRVHGKDIRRNRKAELDLLGRTNLPNEKNEPVLPSSSNILLLPGREEKQRWLNAKKKQEDAEK</sequence>
<name>A0A4P7Y0C6_SALET</name>
<dbReference type="InterPro" id="IPR012337">
    <property type="entry name" value="RNaseH-like_sf"/>
</dbReference>
<gene>
    <name evidence="1" type="ORF">E5N87_23530</name>
</gene>
<organism evidence="1 2">
    <name type="scientific">Salmonella enterica subsp. enterica serovar 1,4,[5],12:i:-</name>
    <dbReference type="NCBI Taxonomy" id="2583588"/>
    <lineage>
        <taxon>Bacteria</taxon>
        <taxon>Pseudomonadati</taxon>
        <taxon>Pseudomonadota</taxon>
        <taxon>Gammaproteobacteria</taxon>
        <taxon>Enterobacterales</taxon>
        <taxon>Enterobacteriaceae</taxon>
        <taxon>Salmonella</taxon>
    </lineage>
</organism>
<evidence type="ECO:0000313" key="2">
    <source>
        <dbReference type="Proteomes" id="UP000297386"/>
    </source>
</evidence>
<dbReference type="GO" id="GO:0003676">
    <property type="term" value="F:nucleic acid binding"/>
    <property type="evidence" value="ECO:0007669"/>
    <property type="project" value="InterPro"/>
</dbReference>
<dbReference type="EMBL" id="CP039559">
    <property type="protein sequence ID" value="QCF79919.1"/>
    <property type="molecule type" value="Genomic_DNA"/>
</dbReference>
<dbReference type="RefSeq" id="WP_001582168.1">
    <property type="nucleotide sequence ID" value="NZ_CP039559.1"/>
</dbReference>
<evidence type="ECO:0000313" key="1">
    <source>
        <dbReference type="EMBL" id="QCF79919.1"/>
    </source>
</evidence>
<dbReference type="AlphaFoldDB" id="A0A4P7Y0C6"/>
<geneLocation type="plasmid" evidence="1 2">
    <name>p08-4425.1</name>
</geneLocation>
<proteinExistence type="predicted"/>